<dbReference type="KEGG" id="grs:C7S20_05350"/>
<feature type="coiled-coil region" evidence="1">
    <location>
        <begin position="14"/>
        <end position="41"/>
    </location>
</feature>
<dbReference type="OrthoDB" id="667380at2"/>
<dbReference type="AlphaFoldDB" id="A0A2R3Z395"/>
<keyword evidence="2" id="KW-0251">Elongation factor</keyword>
<organism evidence="2 3">
    <name type="scientific">Christiangramia fulva</name>
    <dbReference type="NCBI Taxonomy" id="2126553"/>
    <lineage>
        <taxon>Bacteria</taxon>
        <taxon>Pseudomonadati</taxon>
        <taxon>Bacteroidota</taxon>
        <taxon>Flavobacteriia</taxon>
        <taxon>Flavobacteriales</taxon>
        <taxon>Flavobacteriaceae</taxon>
        <taxon>Christiangramia</taxon>
    </lineage>
</organism>
<keyword evidence="2" id="KW-0648">Protein biosynthesis</keyword>
<evidence type="ECO:0000256" key="1">
    <source>
        <dbReference type="SAM" id="Coils"/>
    </source>
</evidence>
<gene>
    <name evidence="2" type="ORF">C7S20_05350</name>
</gene>
<accession>A0A2R3Z395</accession>
<sequence>MAESEKEILINSCREILNERREVIKKAMDGLKEDLENETKSSAGDKFETGREMINIEWNKLSIQLKENDRLHQIFNRIDNQNSTEEVRLGSIVRTSNANYFISAPIGIITAGSEAFFAIGINSPVARLMLGLKQGEDFSFNGKTSKILKID</sequence>
<dbReference type="Proteomes" id="UP000241507">
    <property type="component" value="Chromosome"/>
</dbReference>
<protein>
    <submittedName>
        <fullName evidence="2">Transcription elongation factor</fullName>
    </submittedName>
</protein>
<evidence type="ECO:0000313" key="3">
    <source>
        <dbReference type="Proteomes" id="UP000241507"/>
    </source>
</evidence>
<evidence type="ECO:0000313" key="2">
    <source>
        <dbReference type="EMBL" id="AVR44736.1"/>
    </source>
</evidence>
<name>A0A2R3Z395_9FLAO</name>
<dbReference type="EMBL" id="CP028136">
    <property type="protein sequence ID" value="AVR44736.1"/>
    <property type="molecule type" value="Genomic_DNA"/>
</dbReference>
<dbReference type="GO" id="GO:0003746">
    <property type="term" value="F:translation elongation factor activity"/>
    <property type="evidence" value="ECO:0007669"/>
    <property type="project" value="UniProtKB-KW"/>
</dbReference>
<proteinExistence type="predicted"/>
<keyword evidence="3" id="KW-1185">Reference proteome</keyword>
<dbReference type="RefSeq" id="WP_107011514.1">
    <property type="nucleotide sequence ID" value="NZ_CP028136.1"/>
</dbReference>
<reference evidence="3" key="1">
    <citation type="submission" date="2018-03" db="EMBL/GenBank/DDBJ databases">
        <title>Gramella fulva sp. nov., isolated from a dry surface of tidal flat.</title>
        <authorList>
            <person name="Hwang S.H."/>
            <person name="Hwang W.M."/>
            <person name="Kang K."/>
            <person name="Ahn T.-Y."/>
        </authorList>
    </citation>
    <scope>NUCLEOTIDE SEQUENCE [LARGE SCALE GENOMIC DNA]</scope>
    <source>
        <strain evidence="3">SH35</strain>
    </source>
</reference>
<keyword evidence="1" id="KW-0175">Coiled coil</keyword>